<name>A0A9P9FVV2_9HYPO</name>
<feature type="region of interest" description="Disordered" evidence="1">
    <location>
        <begin position="142"/>
        <end position="163"/>
    </location>
</feature>
<evidence type="ECO:0000313" key="2">
    <source>
        <dbReference type="EMBL" id="KAH7176986.1"/>
    </source>
</evidence>
<accession>A0A9P9FVV2</accession>
<sequence length="181" mass="19506">MDPLGGAAVGLQLALKTAALIAKLQQAEESAKTFISLRNAVKRDHEYALALLEELTNPILRLPTQREWILHILIAAKNAISAFDKPLSHAPGGNGKATIGDKTKYVLWYAEQTVEMQVSLSVSHASLLQAINLMHQFAVKPGGPLAREPSDPQRASTVLPRRADGTQFDLSPADLGVNLAN</sequence>
<dbReference type="AlphaFoldDB" id="A0A9P9FVV2"/>
<keyword evidence="3" id="KW-1185">Reference proteome</keyword>
<evidence type="ECO:0000313" key="3">
    <source>
        <dbReference type="Proteomes" id="UP000738349"/>
    </source>
</evidence>
<dbReference type="EMBL" id="JAGMUV010000001">
    <property type="protein sequence ID" value="KAH7176986.1"/>
    <property type="molecule type" value="Genomic_DNA"/>
</dbReference>
<comment type="caution">
    <text evidence="2">The sequence shown here is derived from an EMBL/GenBank/DDBJ whole genome shotgun (WGS) entry which is preliminary data.</text>
</comment>
<proteinExistence type="predicted"/>
<organism evidence="2 3">
    <name type="scientific">Dactylonectria macrodidyma</name>
    <dbReference type="NCBI Taxonomy" id="307937"/>
    <lineage>
        <taxon>Eukaryota</taxon>
        <taxon>Fungi</taxon>
        <taxon>Dikarya</taxon>
        <taxon>Ascomycota</taxon>
        <taxon>Pezizomycotina</taxon>
        <taxon>Sordariomycetes</taxon>
        <taxon>Hypocreomycetidae</taxon>
        <taxon>Hypocreales</taxon>
        <taxon>Nectriaceae</taxon>
        <taxon>Dactylonectria</taxon>
    </lineage>
</organism>
<dbReference type="Proteomes" id="UP000738349">
    <property type="component" value="Unassembled WGS sequence"/>
</dbReference>
<gene>
    <name evidence="2" type="ORF">EDB81DRAFT_752300</name>
</gene>
<protein>
    <submittedName>
        <fullName evidence="2">Uncharacterized protein</fullName>
    </submittedName>
</protein>
<reference evidence="2" key="1">
    <citation type="journal article" date="2021" name="Nat. Commun.">
        <title>Genetic determinants of endophytism in the Arabidopsis root mycobiome.</title>
        <authorList>
            <person name="Mesny F."/>
            <person name="Miyauchi S."/>
            <person name="Thiergart T."/>
            <person name="Pickel B."/>
            <person name="Atanasova L."/>
            <person name="Karlsson M."/>
            <person name="Huettel B."/>
            <person name="Barry K.W."/>
            <person name="Haridas S."/>
            <person name="Chen C."/>
            <person name="Bauer D."/>
            <person name="Andreopoulos W."/>
            <person name="Pangilinan J."/>
            <person name="LaButti K."/>
            <person name="Riley R."/>
            <person name="Lipzen A."/>
            <person name="Clum A."/>
            <person name="Drula E."/>
            <person name="Henrissat B."/>
            <person name="Kohler A."/>
            <person name="Grigoriev I.V."/>
            <person name="Martin F.M."/>
            <person name="Hacquard S."/>
        </authorList>
    </citation>
    <scope>NUCLEOTIDE SEQUENCE</scope>
    <source>
        <strain evidence="2">MPI-CAGE-AT-0147</strain>
    </source>
</reference>
<evidence type="ECO:0000256" key="1">
    <source>
        <dbReference type="SAM" id="MobiDB-lite"/>
    </source>
</evidence>